<feature type="domain" description="NADP-dependent oxidoreductase" evidence="1">
    <location>
        <begin position="16"/>
        <end position="313"/>
    </location>
</feature>
<dbReference type="Pfam" id="PF00248">
    <property type="entry name" value="Aldo_ket_red"/>
    <property type="match status" value="1"/>
</dbReference>
<dbReference type="PANTHER" id="PTHR43364:SF1">
    <property type="entry name" value="OXIDOREDUCTASE YDHF"/>
    <property type="match status" value="1"/>
</dbReference>
<sequence>MKNAAALEKHGFNVSRIVLGCMGFGGGWNNDPLTADDLKKARAGVEAALEAGITMFDHANIYTMGKAEQVFGQVLKESPGLRDRIVLQSKCGIRFEEGPGRPHRFDFSEEHILSSVDEILTRLGIETLDILLLHRPDPLMEPEEVASAFSKLKQAGKVKGFGVSNMSPAQMRLLRSAWNEPLLVNQLELNLLKLDWVNAGVHVNQAAGLKDNFADGLLEYCRMEGVQVQSWGPLAKGLFTGKDVSDQPENVRKTAALVKHMAEERGTSLEAIVLAWLMRHPAGIQPVIGTTNPERIRACAEADHVTLTREEWYDLYITSRGVRMP</sequence>
<dbReference type="InterPro" id="IPR023210">
    <property type="entry name" value="NADP_OxRdtase_dom"/>
</dbReference>
<dbReference type="CDD" id="cd19092">
    <property type="entry name" value="AKR_BsYcsN_EcYdhF-like"/>
    <property type="match status" value="1"/>
</dbReference>
<evidence type="ECO:0000313" key="2">
    <source>
        <dbReference type="EMBL" id="MFC0213047.1"/>
    </source>
</evidence>
<dbReference type="GO" id="GO:0016491">
    <property type="term" value="F:oxidoreductase activity"/>
    <property type="evidence" value="ECO:0007669"/>
    <property type="project" value="UniProtKB-KW"/>
</dbReference>
<dbReference type="EMBL" id="JBHLWN010000045">
    <property type="protein sequence ID" value="MFC0213047.1"/>
    <property type="molecule type" value="Genomic_DNA"/>
</dbReference>
<comment type="caution">
    <text evidence="2">The sequence shown here is derived from an EMBL/GenBank/DDBJ whole genome shotgun (WGS) entry which is preliminary data.</text>
</comment>
<reference evidence="2 3" key="1">
    <citation type="submission" date="2024-09" db="EMBL/GenBank/DDBJ databases">
        <authorList>
            <person name="Sun Q."/>
            <person name="Mori K."/>
        </authorList>
    </citation>
    <scope>NUCLEOTIDE SEQUENCE [LARGE SCALE GENOMIC DNA]</scope>
    <source>
        <strain evidence="2 3">CCM 7759</strain>
    </source>
</reference>
<dbReference type="Gene3D" id="3.20.20.100">
    <property type="entry name" value="NADP-dependent oxidoreductase domain"/>
    <property type="match status" value="1"/>
</dbReference>
<evidence type="ECO:0000259" key="1">
    <source>
        <dbReference type="Pfam" id="PF00248"/>
    </source>
</evidence>
<accession>A0ABV6DKB2</accession>
<gene>
    <name evidence="2" type="ORF">ACFFK0_11365</name>
</gene>
<dbReference type="InterPro" id="IPR036812">
    <property type="entry name" value="NAD(P)_OxRdtase_dom_sf"/>
</dbReference>
<dbReference type="RefSeq" id="WP_377470300.1">
    <property type="nucleotide sequence ID" value="NZ_JBHLWN010000045.1"/>
</dbReference>
<dbReference type="EC" id="1.-.-.-" evidence="2"/>
<dbReference type="PANTHER" id="PTHR43364">
    <property type="entry name" value="NADH-SPECIFIC METHYLGLYOXAL REDUCTASE-RELATED"/>
    <property type="match status" value="1"/>
</dbReference>
<dbReference type="Proteomes" id="UP001589776">
    <property type="component" value="Unassembled WGS sequence"/>
</dbReference>
<protein>
    <submittedName>
        <fullName evidence="2">Aldo/keto reductase family oxidoreductase</fullName>
        <ecNumber evidence="2">1.-.-.-</ecNumber>
    </submittedName>
</protein>
<name>A0ABV6DKB2_9BACL</name>
<keyword evidence="3" id="KW-1185">Reference proteome</keyword>
<proteinExistence type="predicted"/>
<dbReference type="SUPFAM" id="SSF51430">
    <property type="entry name" value="NAD(P)-linked oxidoreductase"/>
    <property type="match status" value="1"/>
</dbReference>
<dbReference type="InterPro" id="IPR050523">
    <property type="entry name" value="AKR_Detox_Biosynth"/>
</dbReference>
<evidence type="ECO:0000313" key="3">
    <source>
        <dbReference type="Proteomes" id="UP001589776"/>
    </source>
</evidence>
<organism evidence="2 3">
    <name type="scientific">Paenibacillus chartarius</name>
    <dbReference type="NCBI Taxonomy" id="747481"/>
    <lineage>
        <taxon>Bacteria</taxon>
        <taxon>Bacillati</taxon>
        <taxon>Bacillota</taxon>
        <taxon>Bacilli</taxon>
        <taxon>Bacillales</taxon>
        <taxon>Paenibacillaceae</taxon>
        <taxon>Paenibacillus</taxon>
    </lineage>
</organism>
<keyword evidence="2" id="KW-0560">Oxidoreductase</keyword>